<evidence type="ECO:0000313" key="2">
    <source>
        <dbReference type="EMBL" id="MFD2421604.1"/>
    </source>
</evidence>
<proteinExistence type="predicted"/>
<dbReference type="Proteomes" id="UP001597417">
    <property type="component" value="Unassembled WGS sequence"/>
</dbReference>
<evidence type="ECO:0000256" key="1">
    <source>
        <dbReference type="SAM" id="MobiDB-lite"/>
    </source>
</evidence>
<evidence type="ECO:0000313" key="3">
    <source>
        <dbReference type="Proteomes" id="UP001597417"/>
    </source>
</evidence>
<protein>
    <submittedName>
        <fullName evidence="2">Uncharacterized protein</fullName>
    </submittedName>
</protein>
<sequence length="55" mass="5911">MTPQQREQIRAAARRRAAELAQLPPPPPEVLARIAALLAPGFRAARARRAGTKAA</sequence>
<reference evidence="3" key="1">
    <citation type="journal article" date="2019" name="Int. J. Syst. Evol. Microbiol.">
        <title>The Global Catalogue of Microorganisms (GCM) 10K type strain sequencing project: providing services to taxonomists for standard genome sequencing and annotation.</title>
        <authorList>
            <consortium name="The Broad Institute Genomics Platform"/>
            <consortium name="The Broad Institute Genome Sequencing Center for Infectious Disease"/>
            <person name="Wu L."/>
            <person name="Ma J."/>
        </authorList>
    </citation>
    <scope>NUCLEOTIDE SEQUENCE [LARGE SCALE GENOMIC DNA]</scope>
    <source>
        <strain evidence="3">CGMCC 4.7645</strain>
    </source>
</reference>
<organism evidence="2 3">
    <name type="scientific">Amycolatopsis pigmentata</name>
    <dbReference type="NCBI Taxonomy" id="450801"/>
    <lineage>
        <taxon>Bacteria</taxon>
        <taxon>Bacillati</taxon>
        <taxon>Actinomycetota</taxon>
        <taxon>Actinomycetes</taxon>
        <taxon>Pseudonocardiales</taxon>
        <taxon>Pseudonocardiaceae</taxon>
        <taxon>Amycolatopsis</taxon>
    </lineage>
</organism>
<keyword evidence="3" id="KW-1185">Reference proteome</keyword>
<accession>A0ABW5G5J3</accession>
<comment type="caution">
    <text evidence="2">The sequence shown here is derived from an EMBL/GenBank/DDBJ whole genome shotgun (WGS) entry which is preliminary data.</text>
</comment>
<feature type="region of interest" description="Disordered" evidence="1">
    <location>
        <begin position="1"/>
        <end position="26"/>
    </location>
</feature>
<dbReference type="RefSeq" id="WP_378270284.1">
    <property type="nucleotide sequence ID" value="NZ_JBHUKR010000022.1"/>
</dbReference>
<dbReference type="EMBL" id="JBHUKR010000022">
    <property type="protein sequence ID" value="MFD2421604.1"/>
    <property type="molecule type" value="Genomic_DNA"/>
</dbReference>
<name>A0ABW5G5J3_9PSEU</name>
<gene>
    <name evidence="2" type="ORF">ACFSXZ_35265</name>
</gene>